<gene>
    <name evidence="1" type="ORF">BDV98DRAFT_569830</name>
</gene>
<evidence type="ECO:0000313" key="1">
    <source>
        <dbReference type="EMBL" id="TFL00015.1"/>
    </source>
</evidence>
<keyword evidence="2" id="KW-1185">Reference proteome</keyword>
<protein>
    <submittedName>
        <fullName evidence="1">Uncharacterized protein</fullName>
    </submittedName>
</protein>
<organism evidence="1 2">
    <name type="scientific">Pterulicium gracile</name>
    <dbReference type="NCBI Taxonomy" id="1884261"/>
    <lineage>
        <taxon>Eukaryota</taxon>
        <taxon>Fungi</taxon>
        <taxon>Dikarya</taxon>
        <taxon>Basidiomycota</taxon>
        <taxon>Agaricomycotina</taxon>
        <taxon>Agaricomycetes</taxon>
        <taxon>Agaricomycetidae</taxon>
        <taxon>Agaricales</taxon>
        <taxon>Pleurotineae</taxon>
        <taxon>Pterulaceae</taxon>
        <taxon>Pterulicium</taxon>
    </lineage>
</organism>
<proteinExistence type="predicted"/>
<accession>A0A5C3QD53</accession>
<name>A0A5C3QD53_9AGAR</name>
<dbReference type="EMBL" id="ML178830">
    <property type="protein sequence ID" value="TFL00015.1"/>
    <property type="molecule type" value="Genomic_DNA"/>
</dbReference>
<sequence>MSASAPVTNFRARAPVFHFFLPTPSWLQPLLSLSMLSRALHRRSTLSGLVALCSSRCRCGAIPNALLYSI</sequence>
<dbReference type="AlphaFoldDB" id="A0A5C3QD53"/>
<reference evidence="1 2" key="1">
    <citation type="journal article" date="2019" name="Nat. Ecol. Evol.">
        <title>Megaphylogeny resolves global patterns of mushroom evolution.</title>
        <authorList>
            <person name="Varga T."/>
            <person name="Krizsan K."/>
            <person name="Foldi C."/>
            <person name="Dima B."/>
            <person name="Sanchez-Garcia M."/>
            <person name="Sanchez-Ramirez S."/>
            <person name="Szollosi G.J."/>
            <person name="Szarkandi J.G."/>
            <person name="Papp V."/>
            <person name="Albert L."/>
            <person name="Andreopoulos W."/>
            <person name="Angelini C."/>
            <person name="Antonin V."/>
            <person name="Barry K.W."/>
            <person name="Bougher N.L."/>
            <person name="Buchanan P."/>
            <person name="Buyck B."/>
            <person name="Bense V."/>
            <person name="Catcheside P."/>
            <person name="Chovatia M."/>
            <person name="Cooper J."/>
            <person name="Damon W."/>
            <person name="Desjardin D."/>
            <person name="Finy P."/>
            <person name="Geml J."/>
            <person name="Haridas S."/>
            <person name="Hughes K."/>
            <person name="Justo A."/>
            <person name="Karasinski D."/>
            <person name="Kautmanova I."/>
            <person name="Kiss B."/>
            <person name="Kocsube S."/>
            <person name="Kotiranta H."/>
            <person name="LaButti K.M."/>
            <person name="Lechner B.E."/>
            <person name="Liimatainen K."/>
            <person name="Lipzen A."/>
            <person name="Lukacs Z."/>
            <person name="Mihaltcheva S."/>
            <person name="Morgado L.N."/>
            <person name="Niskanen T."/>
            <person name="Noordeloos M.E."/>
            <person name="Ohm R.A."/>
            <person name="Ortiz-Santana B."/>
            <person name="Ovrebo C."/>
            <person name="Racz N."/>
            <person name="Riley R."/>
            <person name="Savchenko A."/>
            <person name="Shiryaev A."/>
            <person name="Soop K."/>
            <person name="Spirin V."/>
            <person name="Szebenyi C."/>
            <person name="Tomsovsky M."/>
            <person name="Tulloss R.E."/>
            <person name="Uehling J."/>
            <person name="Grigoriev I.V."/>
            <person name="Vagvolgyi C."/>
            <person name="Papp T."/>
            <person name="Martin F.M."/>
            <person name="Miettinen O."/>
            <person name="Hibbett D.S."/>
            <person name="Nagy L.G."/>
        </authorList>
    </citation>
    <scope>NUCLEOTIDE SEQUENCE [LARGE SCALE GENOMIC DNA]</scope>
    <source>
        <strain evidence="1 2">CBS 309.79</strain>
    </source>
</reference>
<dbReference type="Proteomes" id="UP000305067">
    <property type="component" value="Unassembled WGS sequence"/>
</dbReference>
<evidence type="ECO:0000313" key="2">
    <source>
        <dbReference type="Proteomes" id="UP000305067"/>
    </source>
</evidence>